<keyword evidence="17" id="KW-1185">Reference proteome</keyword>
<dbReference type="EMBL" id="CP133217">
    <property type="protein sequence ID" value="WML86893.1"/>
    <property type="molecule type" value="Genomic_DNA"/>
</dbReference>
<evidence type="ECO:0000313" key="12">
    <source>
        <dbReference type="EMBL" id="WML85980.1"/>
    </source>
</evidence>
<dbReference type="EMBL" id="CP133217">
    <property type="protein sequence ID" value="WML85980.1"/>
    <property type="molecule type" value="Genomic_DNA"/>
</dbReference>
<proteinExistence type="predicted"/>
<sequence length="87" mass="9942">MKLPPLLDTRFAQFLQVLPADYHEQAYAFKAFARPRKIKSPLQLLQLVLAYCGLDLSLRSCAGEVAQRQGYLSDTAVKKDWRLVFRG</sequence>
<evidence type="ECO:0000313" key="9">
    <source>
        <dbReference type="EMBL" id="WML85921.1"/>
    </source>
</evidence>
<evidence type="ECO:0000313" key="17">
    <source>
        <dbReference type="Proteomes" id="UP001223336"/>
    </source>
</evidence>
<evidence type="ECO:0000313" key="13">
    <source>
        <dbReference type="EMBL" id="WML85995.1"/>
    </source>
</evidence>
<evidence type="ECO:0000313" key="6">
    <source>
        <dbReference type="EMBL" id="WML85773.1"/>
    </source>
</evidence>
<dbReference type="Proteomes" id="UP001229862">
    <property type="component" value="Chromosome"/>
</dbReference>
<dbReference type="EMBL" id="CP133217">
    <property type="protein sequence ID" value="WML86211.1"/>
    <property type="molecule type" value="Genomic_DNA"/>
</dbReference>
<dbReference type="Proteomes" id="UP001223336">
    <property type="component" value="Unassembled WGS sequence"/>
</dbReference>
<accession>A0AA51MK52</accession>
<evidence type="ECO:0000313" key="7">
    <source>
        <dbReference type="EMBL" id="WML85792.1"/>
    </source>
</evidence>
<dbReference type="EMBL" id="CP133217">
    <property type="protein sequence ID" value="WML85276.1"/>
    <property type="molecule type" value="Genomic_DNA"/>
</dbReference>
<dbReference type="EMBL" id="CP133217">
    <property type="protein sequence ID" value="WML85932.1"/>
    <property type="molecule type" value="Genomic_DNA"/>
</dbReference>
<dbReference type="EMBL" id="CP133217">
    <property type="protein sequence ID" value="WML85976.1"/>
    <property type="molecule type" value="Genomic_DNA"/>
</dbReference>
<gene>
    <name evidence="1" type="ORF">RCC75_07405</name>
    <name evidence="2" type="ORF">RCC75_17065</name>
    <name evidence="16" type="ORF">RCG00_00935</name>
    <name evidence="3" type="ORF">RCG00_11725</name>
    <name evidence="4" type="ORF">RCG00_13280</name>
    <name evidence="5" type="ORF">RCG00_13320</name>
    <name evidence="6" type="ORF">RCG00_15890</name>
    <name evidence="7" type="ORF">RCG00_15985</name>
    <name evidence="8" type="ORF">RCG00_16555</name>
    <name evidence="9" type="ORF">RCG00_16655</name>
    <name evidence="10" type="ORF">RCG00_16715</name>
    <name evidence="11" type="ORF">RCG00_16950</name>
    <name evidence="12" type="ORF">RCG00_16970</name>
    <name evidence="13" type="ORF">RCG00_17045</name>
    <name evidence="14" type="ORF">RCG00_18195</name>
    <name evidence="15" type="ORF">RCG00_21785</name>
</gene>
<evidence type="ECO:0000313" key="14">
    <source>
        <dbReference type="EMBL" id="WML86211.1"/>
    </source>
</evidence>
<evidence type="ECO:0000313" key="3">
    <source>
        <dbReference type="EMBL" id="WML84975.1"/>
    </source>
</evidence>
<evidence type="ECO:0000313" key="5">
    <source>
        <dbReference type="EMBL" id="WML85276.1"/>
    </source>
</evidence>
<dbReference type="EMBL" id="CP133217">
    <property type="protein sequence ID" value="WML85773.1"/>
    <property type="molecule type" value="Genomic_DNA"/>
</dbReference>
<evidence type="ECO:0000313" key="2">
    <source>
        <dbReference type="EMBL" id="MDQ5770251.1"/>
    </source>
</evidence>
<dbReference type="EMBL" id="JAVFKN010000008">
    <property type="protein sequence ID" value="MDQ5768349.1"/>
    <property type="molecule type" value="Genomic_DNA"/>
</dbReference>
<reference evidence="8 17" key="1">
    <citation type="submission" date="2023-08" db="EMBL/GenBank/DDBJ databases">
        <title>New molecular markers tilS and rpoB for phylogenetic and monitoring studies of the genus Thiothrix biodiversity.</title>
        <authorList>
            <person name="Ravin N.V."/>
            <person name="Smolyakov D."/>
            <person name="Markov N.D."/>
            <person name="Beletsky A.V."/>
            <person name="Mardanov A.V."/>
            <person name="Rudenko T.S."/>
            <person name="Grabovich M.Y."/>
        </authorList>
    </citation>
    <scope>NUCLEOTIDE SEQUENCE</scope>
    <source>
        <strain evidence="8">DNT52</strain>
        <strain evidence="1 17">H33</strain>
    </source>
</reference>
<evidence type="ECO:0000313" key="4">
    <source>
        <dbReference type="EMBL" id="WML85269.1"/>
    </source>
</evidence>
<name>A0AA51MK52_9GAMM</name>
<dbReference type="EMBL" id="CP133217">
    <property type="protein sequence ID" value="WML85995.1"/>
    <property type="molecule type" value="Genomic_DNA"/>
</dbReference>
<dbReference type="EMBL" id="JAVFKN010000028">
    <property type="protein sequence ID" value="MDQ5770251.1"/>
    <property type="molecule type" value="Genomic_DNA"/>
</dbReference>
<dbReference type="AlphaFoldDB" id="A0AA51MK52"/>
<dbReference type="EMBL" id="CP133217">
    <property type="protein sequence ID" value="WML85269.1"/>
    <property type="molecule type" value="Genomic_DNA"/>
</dbReference>
<dbReference type="EMBL" id="CP133217">
    <property type="protein sequence ID" value="WML85902.1"/>
    <property type="molecule type" value="Genomic_DNA"/>
</dbReference>
<evidence type="ECO:0000313" key="16">
    <source>
        <dbReference type="EMBL" id="WML86937.1"/>
    </source>
</evidence>
<evidence type="ECO:0000313" key="8">
    <source>
        <dbReference type="EMBL" id="WML85902.1"/>
    </source>
</evidence>
<dbReference type="RefSeq" id="WP_308134400.1">
    <property type="nucleotide sequence ID" value="NZ_CP133197.1"/>
</dbReference>
<evidence type="ECO:0000313" key="10">
    <source>
        <dbReference type="EMBL" id="WML85932.1"/>
    </source>
</evidence>
<dbReference type="EMBL" id="CP133217">
    <property type="protein sequence ID" value="WML86937.1"/>
    <property type="molecule type" value="Genomic_DNA"/>
</dbReference>
<dbReference type="EMBL" id="CP133217">
    <property type="protein sequence ID" value="WML84975.1"/>
    <property type="molecule type" value="Genomic_DNA"/>
</dbReference>
<protein>
    <submittedName>
        <fullName evidence="8">Uncharacterized protein</fullName>
    </submittedName>
</protein>
<organism evidence="8">
    <name type="scientific">Thiothrix subterranea</name>
    <dbReference type="NCBI Taxonomy" id="2735563"/>
    <lineage>
        <taxon>Bacteria</taxon>
        <taxon>Pseudomonadati</taxon>
        <taxon>Pseudomonadota</taxon>
        <taxon>Gammaproteobacteria</taxon>
        <taxon>Thiotrichales</taxon>
        <taxon>Thiotrichaceae</taxon>
        <taxon>Thiothrix</taxon>
    </lineage>
</organism>
<evidence type="ECO:0000313" key="1">
    <source>
        <dbReference type="EMBL" id="MDQ5768349.1"/>
    </source>
</evidence>
<dbReference type="EMBL" id="CP133217">
    <property type="protein sequence ID" value="WML85792.1"/>
    <property type="molecule type" value="Genomic_DNA"/>
</dbReference>
<evidence type="ECO:0000313" key="15">
    <source>
        <dbReference type="EMBL" id="WML86893.1"/>
    </source>
</evidence>
<evidence type="ECO:0000313" key="11">
    <source>
        <dbReference type="EMBL" id="WML85976.1"/>
    </source>
</evidence>
<dbReference type="EMBL" id="CP133217">
    <property type="protein sequence ID" value="WML85921.1"/>
    <property type="molecule type" value="Genomic_DNA"/>
</dbReference>